<keyword evidence="6" id="KW-1133">Transmembrane helix</keyword>
<evidence type="ECO:0000313" key="11">
    <source>
        <dbReference type="EMBL" id="KAL3781583.1"/>
    </source>
</evidence>
<comment type="caution">
    <text evidence="11">The sequence shown here is derived from an EMBL/GenBank/DDBJ whole genome shotgun (WGS) entry which is preliminary data.</text>
</comment>
<feature type="domain" description="SLC41A/MgtE integral membrane" evidence="10">
    <location>
        <begin position="259"/>
        <end position="319"/>
    </location>
</feature>
<feature type="coiled-coil region" evidence="8">
    <location>
        <begin position="18"/>
        <end position="45"/>
    </location>
</feature>
<dbReference type="AlphaFoldDB" id="A0ABD3P1E0"/>
<evidence type="ECO:0000256" key="4">
    <source>
        <dbReference type="ARBA" id="ARBA00022692"/>
    </source>
</evidence>
<evidence type="ECO:0000256" key="2">
    <source>
        <dbReference type="ARBA" id="ARBA00009749"/>
    </source>
</evidence>
<accession>A0ABD3P1E0</accession>
<organism evidence="11 12">
    <name type="scientific">Cyclotella cryptica</name>
    <dbReference type="NCBI Taxonomy" id="29204"/>
    <lineage>
        <taxon>Eukaryota</taxon>
        <taxon>Sar</taxon>
        <taxon>Stramenopiles</taxon>
        <taxon>Ochrophyta</taxon>
        <taxon>Bacillariophyta</taxon>
        <taxon>Coscinodiscophyceae</taxon>
        <taxon>Thalassiosirophycidae</taxon>
        <taxon>Stephanodiscales</taxon>
        <taxon>Stephanodiscaceae</taxon>
        <taxon>Cyclotella</taxon>
    </lineage>
</organism>
<dbReference type="EMBL" id="JABMIG020000312">
    <property type="protein sequence ID" value="KAL3781583.1"/>
    <property type="molecule type" value="Genomic_DNA"/>
</dbReference>
<comment type="similarity">
    <text evidence="2">Belongs to the SLC41A transporter family.</text>
</comment>
<dbReference type="InterPro" id="IPR036739">
    <property type="entry name" value="SLC41_membr_dom_sf"/>
</dbReference>
<dbReference type="GO" id="GO:0016020">
    <property type="term" value="C:membrane"/>
    <property type="evidence" value="ECO:0007669"/>
    <property type="project" value="UniProtKB-SubCell"/>
</dbReference>
<comment type="subcellular location">
    <subcellularLocation>
        <location evidence="1">Membrane</location>
        <topology evidence="1">Multi-pass membrane protein</topology>
    </subcellularLocation>
</comment>
<dbReference type="Gene3D" id="1.10.357.20">
    <property type="entry name" value="SLC41 divalent cation transporters, integral membrane domain"/>
    <property type="match status" value="1"/>
</dbReference>
<evidence type="ECO:0000256" key="3">
    <source>
        <dbReference type="ARBA" id="ARBA00022448"/>
    </source>
</evidence>
<protein>
    <recommendedName>
        <fullName evidence="10">SLC41A/MgtE integral membrane domain-containing protein</fullName>
    </recommendedName>
</protein>
<feature type="compositionally biased region" description="Basic and acidic residues" evidence="9">
    <location>
        <begin position="167"/>
        <end position="176"/>
    </location>
</feature>
<dbReference type="Pfam" id="PF01769">
    <property type="entry name" value="MgtE"/>
    <property type="match status" value="1"/>
</dbReference>
<keyword evidence="3" id="KW-0813">Transport</keyword>
<evidence type="ECO:0000256" key="9">
    <source>
        <dbReference type="SAM" id="MobiDB-lite"/>
    </source>
</evidence>
<proteinExistence type="inferred from homology"/>
<evidence type="ECO:0000256" key="1">
    <source>
        <dbReference type="ARBA" id="ARBA00004141"/>
    </source>
</evidence>
<keyword evidence="5" id="KW-0460">Magnesium</keyword>
<evidence type="ECO:0000256" key="5">
    <source>
        <dbReference type="ARBA" id="ARBA00022842"/>
    </source>
</evidence>
<keyword evidence="7" id="KW-0472">Membrane</keyword>
<name>A0ABD3P1E0_9STRA</name>
<evidence type="ECO:0000313" key="12">
    <source>
        <dbReference type="Proteomes" id="UP001516023"/>
    </source>
</evidence>
<dbReference type="PANTHER" id="PTHR41394">
    <property type="entry name" value="MAGNESIUM TRANSPORTER MGTE"/>
    <property type="match status" value="1"/>
</dbReference>
<sequence>MKSRASEVAKPNDTESELHLLRQQNKELQTQLKELRLHVESLNGKTLNESNRIRSPSLSNNDTFCLQNGRVSTKRIFRAKRETVLRRRYRPLLRPLKRTTVQTLRARKPQTTISKLVSSLQVLLRREQVPTSDVSGFSTPKQSNKKSAYESSSKDSTDRGGNYKKVFNMDEEHGSHSPESNEGTEDECDELIHDDSSHNKHQNRRSQRRARHTETFRQQVKERAGWLIGLLFLQSCSSFIIQYNERFLQSHMVIVQFLTMLVGAGGNAGNQASVRVIRGLAVGTLNDRTLRPFLKEEIKMAFGLSALLGLTGFIRAALFRTPPGDDCSHGEFVCHRGN</sequence>
<evidence type="ECO:0000256" key="6">
    <source>
        <dbReference type="ARBA" id="ARBA00022989"/>
    </source>
</evidence>
<feature type="compositionally biased region" description="Polar residues" evidence="9">
    <location>
        <begin position="129"/>
        <end position="151"/>
    </location>
</feature>
<reference evidence="11 12" key="1">
    <citation type="journal article" date="2020" name="G3 (Bethesda)">
        <title>Improved Reference Genome for Cyclotella cryptica CCMP332, a Model for Cell Wall Morphogenesis, Salinity Adaptation, and Lipid Production in Diatoms (Bacillariophyta).</title>
        <authorList>
            <person name="Roberts W.R."/>
            <person name="Downey K.M."/>
            <person name="Ruck E.C."/>
            <person name="Traller J.C."/>
            <person name="Alverson A.J."/>
        </authorList>
    </citation>
    <scope>NUCLEOTIDE SEQUENCE [LARGE SCALE GENOMIC DNA]</scope>
    <source>
        <strain evidence="11 12">CCMP332</strain>
    </source>
</reference>
<keyword evidence="12" id="KW-1185">Reference proteome</keyword>
<feature type="region of interest" description="Disordered" evidence="9">
    <location>
        <begin position="128"/>
        <end position="214"/>
    </location>
</feature>
<keyword evidence="4" id="KW-0812">Transmembrane</keyword>
<evidence type="ECO:0000256" key="8">
    <source>
        <dbReference type="SAM" id="Coils"/>
    </source>
</evidence>
<dbReference type="Proteomes" id="UP001516023">
    <property type="component" value="Unassembled WGS sequence"/>
</dbReference>
<dbReference type="InterPro" id="IPR006667">
    <property type="entry name" value="SLC41_membr_dom"/>
</dbReference>
<dbReference type="PANTHER" id="PTHR41394:SF5">
    <property type="entry name" value="SLC41A_MGTE INTEGRAL MEMBRANE DOMAIN-CONTAINING PROTEIN"/>
    <property type="match status" value="1"/>
</dbReference>
<evidence type="ECO:0000259" key="10">
    <source>
        <dbReference type="Pfam" id="PF01769"/>
    </source>
</evidence>
<dbReference type="SUPFAM" id="SSF161093">
    <property type="entry name" value="MgtE membrane domain-like"/>
    <property type="match status" value="1"/>
</dbReference>
<keyword evidence="8" id="KW-0175">Coiled coil</keyword>
<evidence type="ECO:0000256" key="7">
    <source>
        <dbReference type="ARBA" id="ARBA00023136"/>
    </source>
</evidence>
<feature type="compositionally biased region" description="Basic residues" evidence="9">
    <location>
        <begin position="199"/>
        <end position="211"/>
    </location>
</feature>
<gene>
    <name evidence="11" type="ORF">HJC23_007103</name>
</gene>